<evidence type="ECO:0000313" key="4">
    <source>
        <dbReference type="Proteomes" id="UP000481033"/>
    </source>
</evidence>
<name>A0A6M0RF74_9CYAN</name>
<dbReference type="CDD" id="cd03811">
    <property type="entry name" value="GT4_GT28_WabH-like"/>
    <property type="match status" value="1"/>
</dbReference>
<dbReference type="Pfam" id="PF13439">
    <property type="entry name" value="Glyco_transf_4"/>
    <property type="match status" value="1"/>
</dbReference>
<evidence type="ECO:0000313" key="3">
    <source>
        <dbReference type="EMBL" id="NEZ54412.1"/>
    </source>
</evidence>
<feature type="domain" description="Glycosyl transferase family 1" evidence="1">
    <location>
        <begin position="187"/>
        <end position="345"/>
    </location>
</feature>
<organism evidence="3 4">
    <name type="scientific">Adonisia turfae CCMR0081</name>
    <dbReference type="NCBI Taxonomy" id="2292702"/>
    <lineage>
        <taxon>Bacteria</taxon>
        <taxon>Bacillati</taxon>
        <taxon>Cyanobacteriota</taxon>
        <taxon>Adonisia</taxon>
        <taxon>Adonisia turfae</taxon>
    </lineage>
</organism>
<comment type="caution">
    <text evidence="3">The sequence shown here is derived from an EMBL/GenBank/DDBJ whole genome shotgun (WGS) entry which is preliminary data.</text>
</comment>
<dbReference type="PANTHER" id="PTHR12526:SF630">
    <property type="entry name" value="GLYCOSYLTRANSFERASE"/>
    <property type="match status" value="1"/>
</dbReference>
<proteinExistence type="predicted"/>
<gene>
    <name evidence="3" type="ORF">DXZ20_01600</name>
</gene>
<dbReference type="EMBL" id="QXHD01000003">
    <property type="protein sequence ID" value="NEZ54412.1"/>
    <property type="molecule type" value="Genomic_DNA"/>
</dbReference>
<keyword evidence="3" id="KW-0808">Transferase</keyword>
<dbReference type="GO" id="GO:0016757">
    <property type="term" value="F:glycosyltransferase activity"/>
    <property type="evidence" value="ECO:0007669"/>
    <property type="project" value="InterPro"/>
</dbReference>
<dbReference type="InterPro" id="IPR001296">
    <property type="entry name" value="Glyco_trans_1"/>
</dbReference>
<dbReference type="SUPFAM" id="SSF53756">
    <property type="entry name" value="UDP-Glycosyltransferase/glycogen phosphorylase"/>
    <property type="match status" value="1"/>
</dbReference>
<dbReference type="Gene3D" id="3.40.50.2000">
    <property type="entry name" value="Glycogen Phosphorylase B"/>
    <property type="match status" value="2"/>
</dbReference>
<protein>
    <submittedName>
        <fullName evidence="3">Glycosyltransferase</fullName>
    </submittedName>
</protein>
<reference evidence="3 4" key="1">
    <citation type="journal article" date="2020" name="Microb. Ecol.">
        <title>Ecogenomics of the Marine Benthic Filamentous Cyanobacterium Adonisia.</title>
        <authorList>
            <person name="Walter J.M."/>
            <person name="Coutinho F.H."/>
            <person name="Leomil L."/>
            <person name="Hargreaves P.I."/>
            <person name="Campeao M.E."/>
            <person name="Vieira V.V."/>
            <person name="Silva B.S."/>
            <person name="Fistarol G.O."/>
            <person name="Salomon P.S."/>
            <person name="Sawabe T."/>
            <person name="Mino S."/>
            <person name="Hosokawa M."/>
            <person name="Miyashita H."/>
            <person name="Maruyama F."/>
            <person name="van Verk M.C."/>
            <person name="Dutilh B.E."/>
            <person name="Thompson C.C."/>
            <person name="Thompson F.L."/>
        </authorList>
    </citation>
    <scope>NUCLEOTIDE SEQUENCE [LARGE SCALE GENOMIC DNA]</scope>
    <source>
        <strain evidence="3 4">CCMR0081</strain>
    </source>
</reference>
<dbReference type="PANTHER" id="PTHR12526">
    <property type="entry name" value="GLYCOSYLTRANSFERASE"/>
    <property type="match status" value="1"/>
</dbReference>
<accession>A0A6M0RF74</accession>
<dbReference type="InterPro" id="IPR028098">
    <property type="entry name" value="Glyco_trans_4-like_N"/>
</dbReference>
<sequence>MNKLAIFLSSLDGGGAERVMLNLAYGFAIKGIHVDLLLVKAEGPYLAQIPSNINLINFNKSKLFQSLPTLIRYIRKESPTALISALEDTNFIMLWACRLAGSRTQSVVTVHNQLSIEAKHATQLKRKLTPTLVSYFYPWADKVVAVSKGVAADLMQIGVPKEKIDVIYNPILTDDLTTKLQESVEHPWLKPGEPPVILAVGRLTEQKDYPSLLRAFARARQLQKIKLIILGEGEDRVALEALAHTLNIADDIDFPGFVSNPYAYMAKATALILTSAWEGFGNVLVEAMAAGTSVIATNCKSGPAEILAHGEYGSLVQVADIEGIASAITNVIHSPSESLKLKKRASDFSLKAALEKYQKVLSL</sequence>
<dbReference type="AlphaFoldDB" id="A0A6M0RF74"/>
<evidence type="ECO:0000259" key="2">
    <source>
        <dbReference type="Pfam" id="PF13439"/>
    </source>
</evidence>
<keyword evidence="4" id="KW-1185">Reference proteome</keyword>
<feature type="domain" description="Glycosyltransferase subfamily 4-like N-terminal" evidence="2">
    <location>
        <begin position="14"/>
        <end position="173"/>
    </location>
</feature>
<dbReference type="RefSeq" id="WP_163695987.1">
    <property type="nucleotide sequence ID" value="NZ_QXHD01000003.1"/>
</dbReference>
<evidence type="ECO:0000259" key="1">
    <source>
        <dbReference type="Pfam" id="PF00534"/>
    </source>
</evidence>
<dbReference type="Proteomes" id="UP000481033">
    <property type="component" value="Unassembled WGS sequence"/>
</dbReference>
<dbReference type="Pfam" id="PF00534">
    <property type="entry name" value="Glycos_transf_1"/>
    <property type="match status" value="1"/>
</dbReference>